<proteinExistence type="predicted"/>
<dbReference type="Proteomes" id="UP000034846">
    <property type="component" value="Unassembled WGS sequence"/>
</dbReference>
<protein>
    <submittedName>
        <fullName evidence="2">Uncharacterized protein</fullName>
    </submittedName>
</protein>
<dbReference type="AlphaFoldDB" id="A0A0G2AE41"/>
<name>A0A0G2AE41_9BACT</name>
<evidence type="ECO:0000313" key="3">
    <source>
        <dbReference type="Proteomes" id="UP000034846"/>
    </source>
</evidence>
<dbReference type="EMBL" id="LCRD01000005">
    <property type="protein sequence ID" value="KKW30704.1"/>
    <property type="molecule type" value="Genomic_DNA"/>
</dbReference>
<comment type="caution">
    <text evidence="2">The sequence shown here is derived from an EMBL/GenBank/DDBJ whole genome shotgun (WGS) entry which is preliminary data.</text>
</comment>
<sequence>MKRHHHEHDASEKKHEEHKHAEPSANVSDDVLAKGLEIIYGEDRDDLHVVEKGGSVVTRWLLRIIGAL</sequence>
<feature type="compositionally biased region" description="Basic and acidic residues" evidence="1">
    <location>
        <begin position="7"/>
        <end position="22"/>
    </location>
</feature>
<feature type="non-terminal residue" evidence="2">
    <location>
        <position position="68"/>
    </location>
</feature>
<reference evidence="2 3" key="1">
    <citation type="journal article" date="2015" name="Nature">
        <title>rRNA introns, odd ribosomes, and small enigmatic genomes across a large radiation of phyla.</title>
        <authorList>
            <person name="Brown C.T."/>
            <person name="Hug L.A."/>
            <person name="Thomas B.C."/>
            <person name="Sharon I."/>
            <person name="Castelle C.J."/>
            <person name="Singh A."/>
            <person name="Wilkins M.J."/>
            <person name="Williams K.H."/>
            <person name="Banfield J.F."/>
        </authorList>
    </citation>
    <scope>NUCLEOTIDE SEQUENCE [LARGE SCALE GENOMIC DNA]</scope>
</reference>
<accession>A0A0G2AE41</accession>
<gene>
    <name evidence="2" type="ORF">UY72_C0005G0020</name>
</gene>
<evidence type="ECO:0000256" key="1">
    <source>
        <dbReference type="SAM" id="MobiDB-lite"/>
    </source>
</evidence>
<evidence type="ECO:0000313" key="2">
    <source>
        <dbReference type="EMBL" id="KKW30704.1"/>
    </source>
</evidence>
<organism evidence="2 3">
    <name type="scientific">Candidatus Uhrbacteria bacterium GW2011_GWD2_52_7</name>
    <dbReference type="NCBI Taxonomy" id="1618989"/>
    <lineage>
        <taxon>Bacteria</taxon>
        <taxon>Candidatus Uhriibacteriota</taxon>
    </lineage>
</organism>
<feature type="region of interest" description="Disordered" evidence="1">
    <location>
        <begin position="1"/>
        <end position="29"/>
    </location>
</feature>